<proteinExistence type="predicted"/>
<feature type="compositionally biased region" description="Polar residues" evidence="1">
    <location>
        <begin position="148"/>
        <end position="165"/>
    </location>
</feature>
<dbReference type="InterPro" id="IPR055555">
    <property type="entry name" value="PA-PLA1_DUF7131"/>
</dbReference>
<feature type="compositionally biased region" description="Basic and acidic residues" evidence="1">
    <location>
        <begin position="415"/>
        <end position="434"/>
    </location>
</feature>
<sequence length="1014" mass="112470">MASVSAEKKAEKSYLASAVDSINPWAGSRSATPTPKDPQPAVVPSNPGDHVTNPFYGQSAGRYPPDCPPLKVKWFHAVDIPKRKPKFMSSKNSGDTKPTPPKKFVSFSIEDSRAIEATYQGKLQELEEEKDESKGQNGLRAGTKRPRATSTEGAQGTNPTTSYTTVPVNEDFLFDVNLEDRELAPIYWEGPVYDVRRGSWFYQEGSALRPCEENLAAQLEEGYLKIRPWQYPPRARSNSASKTVAPKASSGDLKVAAEAQGDPLKKEPPVPQHQPQTYRLFGGYMNSVVTYQDSSTAWLSSDSMLSWVTSTVYERFAGGGYMGGVKLVRGYTEPKKSKEEKRPSTPEGTKSTSKERDVKLSKALKRRSAPPSSTVSETGDPQEDVHDDLESTRNRLTRQLSNLMEGVEDPNAEEEAIREREEKEISGDYNTRVDDNQGRDIEHLVLVTHGIGQLLSRRMESINFVHDVNILRKTMKSVYSASADLRALNSEIDEPGLGNSRVQVLPVNWRHLLDFPKRKPKRGERDLGEIFDEEDDYPSLEDITIEGVAFARSLIADLALDVLLYQSAYREQIAEIVLRESNRIHKIFKERNPEFNGKVHIVGHSLGSAIMFDILCRQKEKALSTESPRNPLRFWPASPDRYESKEQKELAFDFEVDDFYCLGSPIGLFQMLKGRTISARNLPNALPSESPLNPDYMDDPFLDPPSQSYTNQRVSPVTGLPFSVSSPKVGQLFNVFHPSDPISYRLEPLISPVMTALKPQALPYTKKSIFGSVAPQGLTGIGTKVGQSVSGLWSSFSAGIASNLLNRSLGLSNEDVAKITASQQQQQQQNQQQQQQLQQQQHPVSPGAGTNISAGVIADNSKALSDAARSEKTAERMRQLAAASGAAGGGGGGGGAGTLIDDELETLFSKFQKNRVDMADKDDNKKDRGPTGGVTLSREKWMEEERKAQRLRREEMKIRALNRNGRVDYCIQESVLDFNPINTIASHMSYWADEDVSHFMLSQMLASKAKTPRG</sequence>
<dbReference type="InterPro" id="IPR057826">
    <property type="entry name" value="WWE_C20G8.02"/>
</dbReference>
<dbReference type="AlphaFoldDB" id="A0AAN6P6L5"/>
<feature type="compositionally biased region" description="Polar residues" evidence="1">
    <location>
        <begin position="370"/>
        <end position="379"/>
    </location>
</feature>
<dbReference type="InterPro" id="IPR004177">
    <property type="entry name" value="DDHD_dom"/>
</dbReference>
<dbReference type="Proteomes" id="UP001303115">
    <property type="component" value="Unassembled WGS sequence"/>
</dbReference>
<dbReference type="InterPro" id="IPR058055">
    <property type="entry name" value="PA-PLA1"/>
</dbReference>
<feature type="region of interest" description="Disordered" evidence="1">
    <location>
        <begin position="332"/>
        <end position="434"/>
    </location>
</feature>
<gene>
    <name evidence="3" type="ORF">C8A01DRAFT_20345</name>
</gene>
<dbReference type="Pfam" id="PF23465">
    <property type="entry name" value="DUF7131"/>
    <property type="match status" value="1"/>
</dbReference>
<dbReference type="InterPro" id="IPR029058">
    <property type="entry name" value="AB_hydrolase_fold"/>
</dbReference>
<dbReference type="Pfam" id="PF02862">
    <property type="entry name" value="DDHD"/>
    <property type="match status" value="1"/>
</dbReference>
<comment type="caution">
    <text evidence="3">The sequence shown here is derived from an EMBL/GenBank/DDBJ whole genome shotgun (WGS) entry which is preliminary data.</text>
</comment>
<dbReference type="GO" id="GO:0005737">
    <property type="term" value="C:cytoplasm"/>
    <property type="evidence" value="ECO:0007669"/>
    <property type="project" value="TreeGrafter"/>
</dbReference>
<feature type="region of interest" description="Disordered" evidence="1">
    <location>
        <begin position="24"/>
        <end position="62"/>
    </location>
</feature>
<dbReference type="Pfam" id="PF23463">
    <property type="entry name" value="WWE_2"/>
    <property type="match status" value="1"/>
</dbReference>
<feature type="compositionally biased region" description="Low complexity" evidence="1">
    <location>
        <begin position="823"/>
        <end position="841"/>
    </location>
</feature>
<dbReference type="PANTHER" id="PTHR23509">
    <property type="entry name" value="PA-PL1 PHOSPHOLIPASE FAMILY"/>
    <property type="match status" value="1"/>
</dbReference>
<dbReference type="PROSITE" id="PS51043">
    <property type="entry name" value="DDHD"/>
    <property type="match status" value="1"/>
</dbReference>
<dbReference type="PANTHER" id="PTHR23509:SF10">
    <property type="entry name" value="LD21067P"/>
    <property type="match status" value="1"/>
</dbReference>
<evidence type="ECO:0000313" key="4">
    <source>
        <dbReference type="Proteomes" id="UP001303115"/>
    </source>
</evidence>
<organism evidence="3 4">
    <name type="scientific">Parachaetomium inaequale</name>
    <dbReference type="NCBI Taxonomy" id="2588326"/>
    <lineage>
        <taxon>Eukaryota</taxon>
        <taxon>Fungi</taxon>
        <taxon>Dikarya</taxon>
        <taxon>Ascomycota</taxon>
        <taxon>Pezizomycotina</taxon>
        <taxon>Sordariomycetes</taxon>
        <taxon>Sordariomycetidae</taxon>
        <taxon>Sordariales</taxon>
        <taxon>Chaetomiaceae</taxon>
        <taxon>Parachaetomium</taxon>
    </lineage>
</organism>
<feature type="region of interest" description="Disordered" evidence="1">
    <location>
        <begin position="84"/>
        <end position="104"/>
    </location>
</feature>
<feature type="compositionally biased region" description="Basic and acidic residues" evidence="1">
    <location>
        <begin position="332"/>
        <end position="344"/>
    </location>
</feature>
<evidence type="ECO:0000256" key="1">
    <source>
        <dbReference type="SAM" id="MobiDB-lite"/>
    </source>
</evidence>
<evidence type="ECO:0000313" key="3">
    <source>
        <dbReference type="EMBL" id="KAK4032590.1"/>
    </source>
</evidence>
<feature type="region of interest" description="Disordered" evidence="1">
    <location>
        <begin position="235"/>
        <end position="254"/>
    </location>
</feature>
<dbReference type="GO" id="GO:0004620">
    <property type="term" value="F:phospholipase activity"/>
    <property type="evidence" value="ECO:0007669"/>
    <property type="project" value="TreeGrafter"/>
</dbReference>
<dbReference type="GO" id="GO:0046872">
    <property type="term" value="F:metal ion binding"/>
    <property type="evidence" value="ECO:0007669"/>
    <property type="project" value="InterPro"/>
</dbReference>
<dbReference type="SUPFAM" id="SSF53474">
    <property type="entry name" value="alpha/beta-Hydrolases"/>
    <property type="match status" value="1"/>
</dbReference>
<feature type="domain" description="DDHD" evidence="2">
    <location>
        <begin position="652"/>
        <end position="1006"/>
    </location>
</feature>
<accession>A0AAN6P6L5</accession>
<reference evidence="4" key="1">
    <citation type="journal article" date="2023" name="Mol. Phylogenet. Evol.">
        <title>Genome-scale phylogeny and comparative genomics of the fungal order Sordariales.</title>
        <authorList>
            <person name="Hensen N."/>
            <person name="Bonometti L."/>
            <person name="Westerberg I."/>
            <person name="Brannstrom I.O."/>
            <person name="Guillou S."/>
            <person name="Cros-Aarteil S."/>
            <person name="Calhoun S."/>
            <person name="Haridas S."/>
            <person name="Kuo A."/>
            <person name="Mondo S."/>
            <person name="Pangilinan J."/>
            <person name="Riley R."/>
            <person name="LaButti K."/>
            <person name="Andreopoulos B."/>
            <person name="Lipzen A."/>
            <person name="Chen C."/>
            <person name="Yan M."/>
            <person name="Daum C."/>
            <person name="Ng V."/>
            <person name="Clum A."/>
            <person name="Steindorff A."/>
            <person name="Ohm R.A."/>
            <person name="Martin F."/>
            <person name="Silar P."/>
            <person name="Natvig D.O."/>
            <person name="Lalanne C."/>
            <person name="Gautier V."/>
            <person name="Ament-Velasquez S.L."/>
            <person name="Kruys A."/>
            <person name="Hutchinson M.I."/>
            <person name="Powell A.J."/>
            <person name="Barry K."/>
            <person name="Miller A.N."/>
            <person name="Grigoriev I.V."/>
            <person name="Debuchy R."/>
            <person name="Gladieux P."/>
            <person name="Hiltunen Thoren M."/>
            <person name="Johannesson H."/>
        </authorList>
    </citation>
    <scope>NUCLEOTIDE SEQUENCE [LARGE SCALE GENOMIC DNA]</scope>
    <source>
        <strain evidence="4">CBS 284.82</strain>
    </source>
</reference>
<feature type="compositionally biased region" description="Basic and acidic residues" evidence="1">
    <location>
        <begin position="868"/>
        <end position="878"/>
    </location>
</feature>
<name>A0AAN6P6L5_9PEZI</name>
<keyword evidence="4" id="KW-1185">Reference proteome</keyword>
<dbReference type="SMART" id="SM01127">
    <property type="entry name" value="DDHD"/>
    <property type="match status" value="1"/>
</dbReference>
<evidence type="ECO:0000259" key="2">
    <source>
        <dbReference type="PROSITE" id="PS51043"/>
    </source>
</evidence>
<feature type="region of interest" description="Disordered" evidence="1">
    <location>
        <begin position="820"/>
        <end position="894"/>
    </location>
</feature>
<protein>
    <submittedName>
        <fullName evidence="3">DDHD domain-containing protein</fullName>
    </submittedName>
</protein>
<dbReference type="EMBL" id="MU854593">
    <property type="protein sequence ID" value="KAK4032590.1"/>
    <property type="molecule type" value="Genomic_DNA"/>
</dbReference>
<feature type="region of interest" description="Disordered" evidence="1">
    <location>
        <begin position="124"/>
        <end position="165"/>
    </location>
</feature>